<proteinExistence type="predicted"/>
<dbReference type="AlphaFoldDB" id="A0A1H4XH44"/>
<dbReference type="Proteomes" id="UP000198982">
    <property type="component" value="Unassembled WGS sequence"/>
</dbReference>
<evidence type="ECO:0000259" key="1">
    <source>
        <dbReference type="Pfam" id="PF13986"/>
    </source>
</evidence>
<evidence type="ECO:0000313" key="3">
    <source>
        <dbReference type="Proteomes" id="UP000198982"/>
    </source>
</evidence>
<dbReference type="Pfam" id="PF13986">
    <property type="entry name" value="DUF4224"/>
    <property type="match status" value="1"/>
</dbReference>
<dbReference type="EMBL" id="FNTJ01000002">
    <property type="protein sequence ID" value="SED04979.1"/>
    <property type="molecule type" value="Genomic_DNA"/>
</dbReference>
<name>A0A1H4XH44_9PSED</name>
<protein>
    <recommendedName>
        <fullName evidence="1">DUF4224 domain-containing protein</fullName>
    </recommendedName>
</protein>
<dbReference type="RefSeq" id="WP_092320069.1">
    <property type="nucleotide sequence ID" value="NZ_FNTJ01000002.1"/>
</dbReference>
<organism evidence="2 3">
    <name type="scientific">Pseudomonas saponiphila</name>
    <dbReference type="NCBI Taxonomy" id="556534"/>
    <lineage>
        <taxon>Bacteria</taxon>
        <taxon>Pseudomonadati</taxon>
        <taxon>Pseudomonadota</taxon>
        <taxon>Gammaproteobacteria</taxon>
        <taxon>Pseudomonadales</taxon>
        <taxon>Pseudomonadaceae</taxon>
        <taxon>Pseudomonas</taxon>
    </lineage>
</organism>
<gene>
    <name evidence="2" type="ORF">SAMN05216178_5996</name>
</gene>
<reference evidence="3" key="1">
    <citation type="submission" date="2016-10" db="EMBL/GenBank/DDBJ databases">
        <authorList>
            <person name="Varghese N."/>
            <person name="Submissions S."/>
        </authorList>
    </citation>
    <scope>NUCLEOTIDE SEQUENCE [LARGE SCALE GENOMIC DNA]</scope>
    <source>
        <strain evidence="3">DSM 9751</strain>
    </source>
</reference>
<sequence>MFLTPEEVAELTGYKRYGAQIRWLTAHKYGFAVGGDGHPKVLRQAVIGRMGGVQSRKEPELRLG</sequence>
<dbReference type="InterPro" id="IPR025319">
    <property type="entry name" value="DUF4224"/>
</dbReference>
<evidence type="ECO:0000313" key="2">
    <source>
        <dbReference type="EMBL" id="SED04979.1"/>
    </source>
</evidence>
<feature type="domain" description="DUF4224" evidence="1">
    <location>
        <begin position="2"/>
        <end position="45"/>
    </location>
</feature>
<accession>A0A1H4XH44</accession>
<keyword evidence="3" id="KW-1185">Reference proteome</keyword>